<sequence>MTDLHIERDLAVAPDTLFAWVTRTENLLRWWGPEGVHVPDHELDFTRTGPWFSVMENGEGQRFKVSGHVTHVDPPRSVGFTWGWHDDDDRRGHESHVTLSVEASDKGARLILDHRDLADGEAGDNHERGWTSSLRRLEALL</sequence>
<protein>
    <submittedName>
        <fullName evidence="3">SRPBCC domain-containing protein</fullName>
    </submittedName>
</protein>
<dbReference type="EMBL" id="CP027665">
    <property type="protein sequence ID" value="AVO38583.1"/>
    <property type="molecule type" value="Genomic_DNA"/>
</dbReference>
<feature type="domain" description="Activator of Hsp90 ATPase homologue 1/2-like C-terminal" evidence="2">
    <location>
        <begin position="12"/>
        <end position="141"/>
    </location>
</feature>
<accession>A0A2S0MSB3</accession>
<comment type="similarity">
    <text evidence="1">Belongs to the AHA1 family.</text>
</comment>
<keyword evidence="4" id="KW-1185">Reference proteome</keyword>
<name>A0A2S0MSB3_9RHOB</name>
<reference evidence="4" key="1">
    <citation type="submission" date="2018-03" db="EMBL/GenBank/DDBJ databases">
        <title>Genomic analysis of the strain SH-1 isolated from shrimp intestine.</title>
        <authorList>
            <person name="Kim Y.-S."/>
            <person name="Kim S.-E."/>
            <person name="Kim K.-H."/>
        </authorList>
    </citation>
    <scope>NUCLEOTIDE SEQUENCE [LARGE SCALE GENOMIC DNA]</scope>
    <source>
        <strain evidence="4">SH-1</strain>
    </source>
</reference>
<dbReference type="SUPFAM" id="SSF55961">
    <property type="entry name" value="Bet v1-like"/>
    <property type="match status" value="1"/>
</dbReference>
<dbReference type="CDD" id="cd07814">
    <property type="entry name" value="SRPBCC_CalC_Aha1-like"/>
    <property type="match status" value="1"/>
</dbReference>
<evidence type="ECO:0000313" key="4">
    <source>
        <dbReference type="Proteomes" id="UP000237655"/>
    </source>
</evidence>
<dbReference type="AlphaFoldDB" id="A0A2S0MSB3"/>
<dbReference type="KEGG" id="thas:C6Y53_13370"/>
<dbReference type="RefSeq" id="WP_106472894.1">
    <property type="nucleotide sequence ID" value="NZ_CP027665.1"/>
</dbReference>
<evidence type="ECO:0000259" key="2">
    <source>
        <dbReference type="Pfam" id="PF08327"/>
    </source>
</evidence>
<evidence type="ECO:0000256" key="1">
    <source>
        <dbReference type="ARBA" id="ARBA00006817"/>
    </source>
</evidence>
<dbReference type="Proteomes" id="UP000237655">
    <property type="component" value="Chromosome"/>
</dbReference>
<dbReference type="InterPro" id="IPR023393">
    <property type="entry name" value="START-like_dom_sf"/>
</dbReference>
<proteinExistence type="inferred from homology"/>
<dbReference type="Gene3D" id="3.30.530.20">
    <property type="match status" value="1"/>
</dbReference>
<evidence type="ECO:0000313" key="3">
    <source>
        <dbReference type="EMBL" id="AVO38583.1"/>
    </source>
</evidence>
<dbReference type="InterPro" id="IPR013538">
    <property type="entry name" value="ASHA1/2-like_C"/>
</dbReference>
<dbReference type="Pfam" id="PF08327">
    <property type="entry name" value="AHSA1"/>
    <property type="match status" value="1"/>
</dbReference>
<gene>
    <name evidence="3" type="ORF">C6Y53_13370</name>
</gene>
<organism evidence="3 4">
    <name type="scientific">Pukyongiella litopenaei</name>
    <dbReference type="NCBI Taxonomy" id="2605946"/>
    <lineage>
        <taxon>Bacteria</taxon>
        <taxon>Pseudomonadati</taxon>
        <taxon>Pseudomonadota</taxon>
        <taxon>Alphaproteobacteria</taxon>
        <taxon>Rhodobacterales</taxon>
        <taxon>Paracoccaceae</taxon>
        <taxon>Pukyongiella</taxon>
    </lineage>
</organism>